<keyword evidence="3" id="KW-0285">Flavoprotein</keyword>
<comment type="cofactor">
    <cofactor evidence="1">
        <name>FAD</name>
        <dbReference type="ChEBI" id="CHEBI:57692"/>
    </cofactor>
</comment>
<dbReference type="OrthoDB" id="545125at2"/>
<evidence type="ECO:0000313" key="7">
    <source>
        <dbReference type="EMBL" id="REH52601.1"/>
    </source>
</evidence>
<dbReference type="GO" id="GO:0016491">
    <property type="term" value="F:oxidoreductase activity"/>
    <property type="evidence" value="ECO:0007669"/>
    <property type="project" value="UniProtKB-KW"/>
</dbReference>
<proteinExistence type="inferred from homology"/>
<evidence type="ECO:0000259" key="6">
    <source>
        <dbReference type="PROSITE" id="PS51387"/>
    </source>
</evidence>
<comment type="similarity">
    <text evidence="2">Belongs to the oxygen-dependent FAD-linked oxidoreductase family.</text>
</comment>
<dbReference type="InterPro" id="IPR050416">
    <property type="entry name" value="FAD-linked_Oxidoreductase"/>
</dbReference>
<dbReference type="InterPro" id="IPR016166">
    <property type="entry name" value="FAD-bd_PCMH"/>
</dbReference>
<dbReference type="Proteomes" id="UP000256884">
    <property type="component" value="Unassembled WGS sequence"/>
</dbReference>
<dbReference type="PANTHER" id="PTHR42973">
    <property type="entry name" value="BINDING OXIDOREDUCTASE, PUTATIVE (AFU_ORTHOLOGUE AFUA_1G17690)-RELATED"/>
    <property type="match status" value="1"/>
</dbReference>
<dbReference type="GO" id="GO:0071949">
    <property type="term" value="F:FAD binding"/>
    <property type="evidence" value="ECO:0007669"/>
    <property type="project" value="InterPro"/>
</dbReference>
<evidence type="ECO:0000256" key="1">
    <source>
        <dbReference type="ARBA" id="ARBA00001974"/>
    </source>
</evidence>
<dbReference type="PROSITE" id="PS51387">
    <property type="entry name" value="FAD_PCMH"/>
    <property type="match status" value="1"/>
</dbReference>
<gene>
    <name evidence="7" type="ORF">C7448_103336</name>
</gene>
<dbReference type="PANTHER" id="PTHR42973:SF39">
    <property type="entry name" value="FAD-BINDING PCMH-TYPE DOMAIN-CONTAINING PROTEIN"/>
    <property type="match status" value="1"/>
</dbReference>
<comment type="caution">
    <text evidence="7">The sequence shown here is derived from an EMBL/GenBank/DDBJ whole genome shotgun (WGS) entry which is preliminary data.</text>
</comment>
<dbReference type="InterPro" id="IPR016169">
    <property type="entry name" value="FAD-bd_PCMH_sub2"/>
</dbReference>
<organism evidence="7 8">
    <name type="scientific">Tenacibaculum gallaicum</name>
    <dbReference type="NCBI Taxonomy" id="561505"/>
    <lineage>
        <taxon>Bacteria</taxon>
        <taxon>Pseudomonadati</taxon>
        <taxon>Bacteroidota</taxon>
        <taxon>Flavobacteriia</taxon>
        <taxon>Flavobacteriales</taxon>
        <taxon>Flavobacteriaceae</taxon>
        <taxon>Tenacibaculum</taxon>
    </lineage>
</organism>
<keyword evidence="5" id="KW-0560">Oxidoreductase</keyword>
<dbReference type="RefSeq" id="WP_115900939.1">
    <property type="nucleotide sequence ID" value="NZ_QUNS01000003.1"/>
</dbReference>
<evidence type="ECO:0000256" key="3">
    <source>
        <dbReference type="ARBA" id="ARBA00022630"/>
    </source>
</evidence>
<evidence type="ECO:0000256" key="5">
    <source>
        <dbReference type="ARBA" id="ARBA00023002"/>
    </source>
</evidence>
<dbReference type="EMBL" id="QUNS01000003">
    <property type="protein sequence ID" value="REH52601.1"/>
    <property type="molecule type" value="Genomic_DNA"/>
</dbReference>
<evidence type="ECO:0000313" key="8">
    <source>
        <dbReference type="Proteomes" id="UP000256884"/>
    </source>
</evidence>
<dbReference type="Gene3D" id="3.30.465.10">
    <property type="match status" value="1"/>
</dbReference>
<keyword evidence="8" id="KW-1185">Reference proteome</keyword>
<accession>A0A3E0I1X1</accession>
<dbReference type="Pfam" id="PF08031">
    <property type="entry name" value="BBE"/>
    <property type="match status" value="1"/>
</dbReference>
<dbReference type="Gene3D" id="3.40.462.20">
    <property type="match status" value="1"/>
</dbReference>
<dbReference type="InterPro" id="IPR016167">
    <property type="entry name" value="FAD-bd_PCMH_sub1"/>
</dbReference>
<dbReference type="Gene3D" id="3.30.43.10">
    <property type="entry name" value="Uridine Diphospho-n-acetylenolpyruvylglucosamine Reductase, domain 2"/>
    <property type="match status" value="1"/>
</dbReference>
<evidence type="ECO:0000256" key="4">
    <source>
        <dbReference type="ARBA" id="ARBA00022827"/>
    </source>
</evidence>
<reference evidence="7 8" key="1">
    <citation type="submission" date="2018-08" db="EMBL/GenBank/DDBJ databases">
        <title>Genomic Encyclopedia of Type Strains, Phase IV (KMG-IV): sequencing the most valuable type-strain genomes for metagenomic binning, comparative biology and taxonomic classification.</title>
        <authorList>
            <person name="Goeker M."/>
        </authorList>
    </citation>
    <scope>NUCLEOTIDE SEQUENCE [LARGE SCALE GENOMIC DNA]</scope>
    <source>
        <strain evidence="7 8">DSM 18841</strain>
    </source>
</reference>
<name>A0A3E0I1X1_9FLAO</name>
<dbReference type="AlphaFoldDB" id="A0A3E0I1X1"/>
<keyword evidence="4" id="KW-0274">FAD</keyword>
<dbReference type="Pfam" id="PF01565">
    <property type="entry name" value="FAD_binding_4"/>
    <property type="match status" value="1"/>
</dbReference>
<protein>
    <submittedName>
        <fullName evidence="7">Berberine-like enzyme</fullName>
    </submittedName>
</protein>
<dbReference type="InterPro" id="IPR012951">
    <property type="entry name" value="BBE"/>
</dbReference>
<evidence type="ECO:0000256" key="2">
    <source>
        <dbReference type="ARBA" id="ARBA00005466"/>
    </source>
</evidence>
<dbReference type="InterPro" id="IPR036318">
    <property type="entry name" value="FAD-bd_PCMH-like_sf"/>
</dbReference>
<dbReference type="InterPro" id="IPR006094">
    <property type="entry name" value="Oxid_FAD_bind_N"/>
</dbReference>
<dbReference type="SUPFAM" id="SSF56176">
    <property type="entry name" value="FAD-binding/transporter-associated domain-like"/>
    <property type="match status" value="1"/>
</dbReference>
<sequence length="556" mass="63324">MIKTTPNTTSELLKENIDSFLKELRQKLSSTIEISTNWGDLDNVYRHIQKSQIFNRRLQFNPFVIVFCEQESDVLVTYQAAKNNNLPIKVRAGGHDHEGECTGTNIVLIDVSKMSKAEQVKIDPVTKIAHIPPGIRFQTLTSKLAKHDVMIPHGTCATVGISGFTMGGGWGPWTRKTGMCCEHLVGANIILGDGTLHEIDVKGKETPELLWALRGGGGMSYGIVTELRIQTFPLPPVLHRFDLTWNPYQDDYPDKLNEKVPTRKVLQKWEDIIKSTETPQLTGTNLKINGRPWETNKLVPSNISHNCVFYGYWEGTKDSLEQFIEENFIGELKPSTICIKPPTGTNYGDKEYGLRLMSSWDRESLHKIRLKMSANLQGTPLQPDEDDPAPHKITSRLVNKDGLDANGENGYQKLLESLSSDLLLDGNRALGLFNYVTLGAIVGDFYKNNIATTNNAFPYKDKLYTIQYQCWWNEKEELKNEFQDNFVYDRTNRALDWIEASRDFDIPNTSGAFISFKDSSIPTKTYFDKSYKRLKEIKETYSEDPYNHFRTRKTII</sequence>
<feature type="domain" description="FAD-binding PCMH-type" evidence="6">
    <location>
        <begin position="58"/>
        <end position="234"/>
    </location>
</feature>